<evidence type="ECO:0000313" key="3">
    <source>
        <dbReference type="EMBL" id="AGB17395.1"/>
    </source>
</evidence>
<dbReference type="RefSeq" id="WP_015301987.1">
    <property type="nucleotide sequence ID" value="NC_019964.1"/>
</dbReference>
<dbReference type="HOGENOM" id="CLU_2366110_0_0_2"/>
<organism evidence="3 4">
    <name type="scientific">Halovivax ruber (strain DSM 18193 / JCM 13892 / XH-70)</name>
    <dbReference type="NCBI Taxonomy" id="797302"/>
    <lineage>
        <taxon>Archaea</taxon>
        <taxon>Methanobacteriati</taxon>
        <taxon>Methanobacteriota</taxon>
        <taxon>Stenosarchaea group</taxon>
        <taxon>Halobacteria</taxon>
        <taxon>Halobacteriales</taxon>
        <taxon>Natrialbaceae</taxon>
        <taxon>Halovivax</taxon>
    </lineage>
</organism>
<proteinExistence type="predicted"/>
<feature type="domain" description="SWIM-type" evidence="2">
    <location>
        <begin position="45"/>
        <end position="77"/>
    </location>
</feature>
<dbReference type="eggNOG" id="arCOG07773">
    <property type="taxonomic scope" value="Archaea"/>
</dbReference>
<evidence type="ECO:0000313" key="4">
    <source>
        <dbReference type="Proteomes" id="UP000010846"/>
    </source>
</evidence>
<keyword evidence="1" id="KW-0479">Metal-binding</keyword>
<keyword evidence="1" id="KW-0863">Zinc-finger</keyword>
<dbReference type="KEGG" id="hru:Halru_2824"/>
<dbReference type="GeneID" id="14377772"/>
<dbReference type="AlphaFoldDB" id="L0ICX1"/>
<name>L0ICX1_HALRX</name>
<dbReference type="EMBL" id="CP003050">
    <property type="protein sequence ID" value="AGB17395.1"/>
    <property type="molecule type" value="Genomic_DNA"/>
</dbReference>
<dbReference type="Proteomes" id="UP000010846">
    <property type="component" value="Chromosome"/>
</dbReference>
<dbReference type="OrthoDB" id="142306at2157"/>
<dbReference type="PROSITE" id="PS50966">
    <property type="entry name" value="ZF_SWIM"/>
    <property type="match status" value="1"/>
</dbReference>
<protein>
    <recommendedName>
        <fullName evidence="2">SWIM-type domain-containing protein</fullName>
    </recommendedName>
</protein>
<evidence type="ECO:0000259" key="2">
    <source>
        <dbReference type="PROSITE" id="PS50966"/>
    </source>
</evidence>
<reference evidence="3" key="1">
    <citation type="submission" date="2011-09" db="EMBL/GenBank/DDBJ databases">
        <title>Complete sequence of Halovivax ruber XH-70.</title>
        <authorList>
            <consortium name="US DOE Joint Genome Institute"/>
            <person name="Lucas S."/>
            <person name="Han J."/>
            <person name="Lapidus A."/>
            <person name="Cheng J.-F."/>
            <person name="Goodwin L."/>
            <person name="Pitluck S."/>
            <person name="Peters L."/>
            <person name="Mikhailova N."/>
            <person name="Davenport K."/>
            <person name="Detter J.C."/>
            <person name="Han C."/>
            <person name="Tapia R."/>
            <person name="Land M."/>
            <person name="Hauser L."/>
            <person name="Kyrpides N."/>
            <person name="Ivanova N."/>
            <person name="Pagani I."/>
            <person name="Sproer C."/>
            <person name="Anderson I."/>
            <person name="Woyke T."/>
        </authorList>
    </citation>
    <scope>NUCLEOTIDE SEQUENCE</scope>
    <source>
        <strain evidence="3">XH-70</strain>
    </source>
</reference>
<accession>L0ICX1</accession>
<dbReference type="STRING" id="797302.Halru_2824"/>
<dbReference type="GO" id="GO:0008270">
    <property type="term" value="F:zinc ion binding"/>
    <property type="evidence" value="ECO:0007669"/>
    <property type="project" value="UniProtKB-KW"/>
</dbReference>
<keyword evidence="1" id="KW-0862">Zinc</keyword>
<dbReference type="InterPro" id="IPR007527">
    <property type="entry name" value="Znf_SWIM"/>
</dbReference>
<gene>
    <name evidence="3" type="ordered locus">Halru_2824</name>
</gene>
<keyword evidence="4" id="KW-1185">Reference proteome</keyword>
<sequence>MSATSPDNLGSCGDELAVRAATEAMIVVSKAPGMFDVYSGETAIYTVDLRQGACECPDAMYRGRECKHQIRVKQALGEESIPDGVRIDPTLARRHE</sequence>
<evidence type="ECO:0000256" key="1">
    <source>
        <dbReference type="PROSITE-ProRule" id="PRU00325"/>
    </source>
</evidence>